<protein>
    <recommendedName>
        <fullName evidence="7">Flagellar protein</fullName>
    </recommendedName>
</protein>
<keyword evidence="9" id="KW-0969">Cilium</keyword>
<reference evidence="10" key="1">
    <citation type="submission" date="2023-07" db="EMBL/GenBank/DDBJ databases">
        <title>Genome-based characterization of strain KMM 296 and proposal for reclassification of Cobetia litoralis and Cobetia pacifica, and emended description of the species Cobetia amphilecti and Cobetia marina.</title>
        <authorList>
            <person name="Balabanova L."/>
            <person name="Nedashkovskaya O."/>
        </authorList>
    </citation>
    <scope>NUCLEOTIDE SEQUENCE [LARGE SCALE GENOMIC DNA]</scope>
    <source>
        <strain evidence="10">NRIC 0815</strain>
    </source>
</reference>
<evidence type="ECO:0000256" key="3">
    <source>
        <dbReference type="ARBA" id="ARBA00022989"/>
    </source>
</evidence>
<sequence>MTSDAPDGAILLPDASPNTNTSASTQAPSPAFLGSDANLTADTGHSSPLGAASLVNTGLALAGVIGVILLLAWLMKTLGGAQTLRGNRIALRPLARLALGHKQSLVVVAVGNQQLLLGVGPAGITSLGELTAENGGLVPADAGSTPNDASLASPASPTGGSGAAAGFAELLRDRLARRSPTATSATTPSDVTQTTTSDKTDDAEPRS</sequence>
<feature type="region of interest" description="Disordered" evidence="8">
    <location>
        <begin position="1"/>
        <end position="29"/>
    </location>
</feature>
<evidence type="ECO:0000256" key="4">
    <source>
        <dbReference type="ARBA" id="ARBA00023136"/>
    </source>
</evidence>
<feature type="compositionally biased region" description="Low complexity" evidence="8">
    <location>
        <begin position="149"/>
        <end position="168"/>
    </location>
</feature>
<feature type="compositionally biased region" description="Polar residues" evidence="8">
    <location>
        <begin position="16"/>
        <end position="28"/>
    </location>
</feature>
<comment type="similarity">
    <text evidence="6 7">Belongs to the FliO/MopB family.</text>
</comment>
<keyword evidence="9" id="KW-0282">Flagellum</keyword>
<dbReference type="PANTHER" id="PTHR38766">
    <property type="entry name" value="FLAGELLAR PROTEIN FLIO"/>
    <property type="match status" value="1"/>
</dbReference>
<dbReference type="InterPro" id="IPR022781">
    <property type="entry name" value="Flagellar_biosynth_FliO"/>
</dbReference>
<organism evidence="9 10">
    <name type="scientific">Cobetia amphilecti</name>
    <dbReference type="NCBI Taxonomy" id="1055104"/>
    <lineage>
        <taxon>Bacteria</taxon>
        <taxon>Pseudomonadati</taxon>
        <taxon>Pseudomonadota</taxon>
        <taxon>Gammaproteobacteria</taxon>
        <taxon>Oceanospirillales</taxon>
        <taxon>Halomonadaceae</taxon>
        <taxon>Cobetia</taxon>
    </lineage>
</organism>
<evidence type="ECO:0000256" key="5">
    <source>
        <dbReference type="ARBA" id="ARBA00023143"/>
    </source>
</evidence>
<keyword evidence="9" id="KW-0966">Cell projection</keyword>
<evidence type="ECO:0000256" key="6">
    <source>
        <dbReference type="ARBA" id="ARBA00037937"/>
    </source>
</evidence>
<keyword evidence="10" id="KW-1185">Reference proteome</keyword>
<proteinExistence type="inferred from homology"/>
<dbReference type="Pfam" id="PF04347">
    <property type="entry name" value="FliO"/>
    <property type="match status" value="1"/>
</dbReference>
<evidence type="ECO:0000256" key="7">
    <source>
        <dbReference type="RuleBase" id="RU362064"/>
    </source>
</evidence>
<evidence type="ECO:0000313" key="10">
    <source>
        <dbReference type="Proteomes" id="UP001229025"/>
    </source>
</evidence>
<evidence type="ECO:0000256" key="8">
    <source>
        <dbReference type="SAM" id="MobiDB-lite"/>
    </source>
</evidence>
<feature type="transmembrane region" description="Helical" evidence="7">
    <location>
        <begin position="54"/>
        <end position="75"/>
    </location>
</feature>
<feature type="region of interest" description="Disordered" evidence="8">
    <location>
        <begin position="138"/>
        <end position="207"/>
    </location>
</feature>
<feature type="compositionally biased region" description="Low complexity" evidence="8">
    <location>
        <begin position="178"/>
        <end position="197"/>
    </location>
</feature>
<feature type="compositionally biased region" description="Basic and acidic residues" evidence="8">
    <location>
        <begin position="198"/>
        <end position="207"/>
    </location>
</feature>
<dbReference type="PANTHER" id="PTHR38766:SF1">
    <property type="entry name" value="FLAGELLAR PROTEIN FLIO"/>
    <property type="match status" value="1"/>
</dbReference>
<dbReference type="Proteomes" id="UP001229025">
    <property type="component" value="Unassembled WGS sequence"/>
</dbReference>
<evidence type="ECO:0000256" key="1">
    <source>
        <dbReference type="ARBA" id="ARBA00022475"/>
    </source>
</evidence>
<dbReference type="EMBL" id="JASCSA010000001">
    <property type="protein sequence ID" value="MDI5882761.1"/>
    <property type="molecule type" value="Genomic_DNA"/>
</dbReference>
<name>A0ABT6UJ57_9GAMM</name>
<keyword evidence="3 7" id="KW-1133">Transmembrane helix</keyword>
<dbReference type="NCBIfam" id="TIGR03500">
    <property type="entry name" value="FliO_TIGR"/>
    <property type="match status" value="1"/>
</dbReference>
<accession>A0ABT6UJ57</accession>
<keyword evidence="4 7" id="KW-0472">Membrane</keyword>
<evidence type="ECO:0000256" key="2">
    <source>
        <dbReference type="ARBA" id="ARBA00022692"/>
    </source>
</evidence>
<dbReference type="RefSeq" id="WP_284726048.1">
    <property type="nucleotide sequence ID" value="NZ_JASCSA010000001.1"/>
</dbReference>
<keyword evidence="1 7" id="KW-1003">Cell membrane</keyword>
<keyword evidence="5 7" id="KW-0975">Bacterial flagellum</keyword>
<evidence type="ECO:0000313" key="9">
    <source>
        <dbReference type="EMBL" id="MDI5882761.1"/>
    </source>
</evidence>
<comment type="subcellular location">
    <subcellularLocation>
        <location evidence="7">Cell membrane</location>
    </subcellularLocation>
    <subcellularLocation>
        <location evidence="7">Bacterial flagellum basal body</location>
    </subcellularLocation>
</comment>
<dbReference type="InterPro" id="IPR052205">
    <property type="entry name" value="FliO/MopB"/>
</dbReference>
<gene>
    <name evidence="9" type="primary">fliO</name>
    <name evidence="9" type="ORF">QLT01_00160</name>
</gene>
<comment type="caution">
    <text evidence="9">The sequence shown here is derived from an EMBL/GenBank/DDBJ whole genome shotgun (WGS) entry which is preliminary data.</text>
</comment>
<keyword evidence="2 7" id="KW-0812">Transmembrane</keyword>